<dbReference type="InterPro" id="IPR011256">
    <property type="entry name" value="Reg_factor_effector_dom_sf"/>
</dbReference>
<feature type="domain" description="AraC effector-binding" evidence="1">
    <location>
        <begin position="1"/>
        <end position="152"/>
    </location>
</feature>
<dbReference type="InterPro" id="IPR010499">
    <property type="entry name" value="AraC_E-bd"/>
</dbReference>
<evidence type="ECO:0000313" key="3">
    <source>
        <dbReference type="Proteomes" id="UP000321901"/>
    </source>
</evidence>
<dbReference type="SMART" id="SM00871">
    <property type="entry name" value="AraC_E_bind"/>
    <property type="match status" value="1"/>
</dbReference>
<evidence type="ECO:0000259" key="1">
    <source>
        <dbReference type="SMART" id="SM00871"/>
    </source>
</evidence>
<dbReference type="OrthoDB" id="2593454at2"/>
<keyword evidence="3" id="KW-1185">Reference proteome</keyword>
<dbReference type="Proteomes" id="UP000321901">
    <property type="component" value="Unassembled WGS sequence"/>
</dbReference>
<dbReference type="AlphaFoldDB" id="A0A511Z9Q9"/>
<dbReference type="RefSeq" id="WP_147058828.1">
    <property type="nucleotide sequence ID" value="NZ_BJYL01000033.1"/>
</dbReference>
<dbReference type="EMBL" id="BJYL01000033">
    <property type="protein sequence ID" value="GEN84197.1"/>
    <property type="molecule type" value="Genomic_DNA"/>
</dbReference>
<dbReference type="Pfam" id="PF06445">
    <property type="entry name" value="GyrI-like"/>
    <property type="match status" value="1"/>
</dbReference>
<sequence length="152" mass="17480">MQLVEKGEMKFVGIRLQCDSLEDYQVKIPETVGELKARTSEIAKPIDQERILGFFKVDARPSEDGYWVCLQVEEIENIKDGLEGLSIEPSKYAALRYVGAAKDLHQAYANLHEEIAQAGFRRLLDQWTIEEYNPEHEQSTDMIDVFLYDPVL</sequence>
<protein>
    <recommendedName>
        <fullName evidence="1">AraC effector-binding domain-containing protein</fullName>
    </recommendedName>
</protein>
<gene>
    <name evidence="2" type="ORF">SLU01_25090</name>
</gene>
<dbReference type="Gene3D" id="3.20.80.10">
    <property type="entry name" value="Regulatory factor, effector binding domain"/>
    <property type="match status" value="1"/>
</dbReference>
<dbReference type="SUPFAM" id="SSF55136">
    <property type="entry name" value="Probable bacterial effector-binding domain"/>
    <property type="match status" value="1"/>
</dbReference>
<accession>A0A511Z9Q9</accession>
<name>A0A511Z9Q9_9BACL</name>
<proteinExistence type="predicted"/>
<evidence type="ECO:0000313" key="2">
    <source>
        <dbReference type="EMBL" id="GEN84197.1"/>
    </source>
</evidence>
<dbReference type="InterPro" id="IPR029442">
    <property type="entry name" value="GyrI-like"/>
</dbReference>
<organism evidence="2 3">
    <name type="scientific">Sporosarcina luteola</name>
    <dbReference type="NCBI Taxonomy" id="582850"/>
    <lineage>
        <taxon>Bacteria</taxon>
        <taxon>Bacillati</taxon>
        <taxon>Bacillota</taxon>
        <taxon>Bacilli</taxon>
        <taxon>Bacillales</taxon>
        <taxon>Caryophanaceae</taxon>
        <taxon>Sporosarcina</taxon>
    </lineage>
</organism>
<comment type="caution">
    <text evidence="2">The sequence shown here is derived from an EMBL/GenBank/DDBJ whole genome shotgun (WGS) entry which is preliminary data.</text>
</comment>
<reference evidence="2 3" key="1">
    <citation type="submission" date="2019-07" db="EMBL/GenBank/DDBJ databases">
        <title>Whole genome shotgun sequence of Sporosarcina luteola NBRC 105378.</title>
        <authorList>
            <person name="Hosoyama A."/>
            <person name="Uohara A."/>
            <person name="Ohji S."/>
            <person name="Ichikawa N."/>
        </authorList>
    </citation>
    <scope>NUCLEOTIDE SEQUENCE [LARGE SCALE GENOMIC DNA]</scope>
    <source>
        <strain evidence="2 3">NBRC 105378</strain>
    </source>
</reference>